<feature type="chain" id="PRO_5040730698" description="Major paralogous domain-containing protein" evidence="1">
    <location>
        <begin position="23"/>
        <end position="116"/>
    </location>
</feature>
<dbReference type="InterPro" id="IPR016187">
    <property type="entry name" value="CTDL_fold"/>
</dbReference>
<keyword evidence="3" id="KW-1185">Reference proteome</keyword>
<evidence type="ECO:0008006" key="4">
    <source>
        <dbReference type="Google" id="ProtNLM"/>
    </source>
</evidence>
<dbReference type="EMBL" id="BSFE01000004">
    <property type="protein sequence ID" value="GLK52327.1"/>
    <property type="molecule type" value="Genomic_DNA"/>
</dbReference>
<accession>A0A9W6IMM7</accession>
<proteinExistence type="predicted"/>
<reference evidence="2" key="1">
    <citation type="journal article" date="2014" name="Int. J. Syst. Evol. Microbiol.">
        <title>Complete genome sequence of Corynebacterium casei LMG S-19264T (=DSM 44701T), isolated from a smear-ripened cheese.</title>
        <authorList>
            <consortium name="US DOE Joint Genome Institute (JGI-PGF)"/>
            <person name="Walter F."/>
            <person name="Albersmeier A."/>
            <person name="Kalinowski J."/>
            <person name="Ruckert C."/>
        </authorList>
    </citation>
    <scope>NUCLEOTIDE SEQUENCE</scope>
    <source>
        <strain evidence="2">VKM B-1513</strain>
    </source>
</reference>
<comment type="caution">
    <text evidence="2">The sequence shown here is derived from an EMBL/GenBank/DDBJ whole genome shotgun (WGS) entry which is preliminary data.</text>
</comment>
<dbReference type="PROSITE" id="PS51257">
    <property type="entry name" value="PROKAR_LIPOPROTEIN"/>
    <property type="match status" value="1"/>
</dbReference>
<reference evidence="2" key="2">
    <citation type="submission" date="2023-01" db="EMBL/GenBank/DDBJ databases">
        <authorList>
            <person name="Sun Q."/>
            <person name="Evtushenko L."/>
        </authorList>
    </citation>
    <scope>NUCLEOTIDE SEQUENCE</scope>
    <source>
        <strain evidence="2">VKM B-1513</strain>
    </source>
</reference>
<sequence length="116" mass="12667">MKNTQILVAAIAAACLAGTAQADTQVSSDQGSMTWDQAMSHCRGMGMRLPTINELMWAMNHFEGSRFAAQRGYWSSDTGGSVNSARWASTGTSPRWNGYSSNSRNARYHVVCIRTN</sequence>
<evidence type="ECO:0000313" key="2">
    <source>
        <dbReference type="EMBL" id="GLK52327.1"/>
    </source>
</evidence>
<protein>
    <recommendedName>
        <fullName evidence="4">Major paralogous domain-containing protein</fullName>
    </recommendedName>
</protein>
<feature type="signal peptide" evidence="1">
    <location>
        <begin position="1"/>
        <end position="22"/>
    </location>
</feature>
<evidence type="ECO:0000256" key="1">
    <source>
        <dbReference type="SAM" id="SignalP"/>
    </source>
</evidence>
<dbReference type="RefSeq" id="WP_271186695.1">
    <property type="nucleotide sequence ID" value="NZ_BSFE01000004.1"/>
</dbReference>
<name>A0A9W6IMM7_9PROT</name>
<dbReference type="Proteomes" id="UP001143486">
    <property type="component" value="Unassembled WGS sequence"/>
</dbReference>
<dbReference type="SUPFAM" id="SSF56436">
    <property type="entry name" value="C-type lectin-like"/>
    <property type="match status" value="1"/>
</dbReference>
<keyword evidence="1" id="KW-0732">Signal</keyword>
<dbReference type="AlphaFoldDB" id="A0A9W6IMM7"/>
<organism evidence="2 3">
    <name type="scientific">Maricaulis virginensis</name>
    <dbReference type="NCBI Taxonomy" id="144022"/>
    <lineage>
        <taxon>Bacteria</taxon>
        <taxon>Pseudomonadati</taxon>
        <taxon>Pseudomonadota</taxon>
        <taxon>Alphaproteobacteria</taxon>
        <taxon>Maricaulales</taxon>
        <taxon>Maricaulaceae</taxon>
        <taxon>Maricaulis</taxon>
    </lineage>
</organism>
<evidence type="ECO:0000313" key="3">
    <source>
        <dbReference type="Proteomes" id="UP001143486"/>
    </source>
</evidence>
<gene>
    <name evidence="2" type="ORF">GCM10017621_18350</name>
</gene>